<dbReference type="CDD" id="cd00156">
    <property type="entry name" value="REC"/>
    <property type="match status" value="1"/>
</dbReference>
<dbReference type="PANTHER" id="PTHR43047">
    <property type="entry name" value="TWO-COMPONENT HISTIDINE PROTEIN KINASE"/>
    <property type="match status" value="1"/>
</dbReference>
<evidence type="ECO:0000256" key="7">
    <source>
        <dbReference type="PROSITE-ProRule" id="PRU00169"/>
    </source>
</evidence>
<dbReference type="PROSITE" id="PS50110">
    <property type="entry name" value="RESPONSE_REGULATORY"/>
    <property type="match status" value="2"/>
</dbReference>
<dbReference type="CDD" id="cd00082">
    <property type="entry name" value="HisKA"/>
    <property type="match status" value="1"/>
</dbReference>
<evidence type="ECO:0000256" key="6">
    <source>
        <dbReference type="ARBA" id="ARBA00023012"/>
    </source>
</evidence>
<dbReference type="EMBL" id="VOSK01000130">
    <property type="protein sequence ID" value="MPR28218.1"/>
    <property type="molecule type" value="Genomic_DNA"/>
</dbReference>
<dbReference type="PROSITE" id="PS50109">
    <property type="entry name" value="HIS_KIN"/>
    <property type="match status" value="1"/>
</dbReference>
<dbReference type="SMART" id="SM00448">
    <property type="entry name" value="REC"/>
    <property type="match status" value="2"/>
</dbReference>
<keyword evidence="9" id="KW-1133">Transmembrane helix</keyword>
<feature type="modified residue" description="4-aspartylphosphate" evidence="7">
    <location>
        <position position="589"/>
    </location>
</feature>
<dbReference type="InterPro" id="IPR036097">
    <property type="entry name" value="HisK_dim/P_sf"/>
</dbReference>
<dbReference type="Pfam" id="PF02518">
    <property type="entry name" value="HATPase_c"/>
    <property type="match status" value="1"/>
</dbReference>
<dbReference type="GO" id="GO:0000155">
    <property type="term" value="F:phosphorelay sensor kinase activity"/>
    <property type="evidence" value="ECO:0007669"/>
    <property type="project" value="InterPro"/>
</dbReference>
<reference evidence="12 13" key="1">
    <citation type="journal article" date="2019" name="Syst. Appl. Microbiol.">
        <title>Microvirga tunisiensis sp. nov., a root nodule symbiotic bacterium isolated from Lupinus micranthus and L. luteus grown in Northern Tunisia.</title>
        <authorList>
            <person name="Msaddak A."/>
            <person name="Rejili M."/>
            <person name="Duran D."/>
            <person name="Mars M."/>
            <person name="Palacios J.M."/>
            <person name="Ruiz-Argueso T."/>
            <person name="Rey L."/>
            <person name="Imperial J."/>
        </authorList>
    </citation>
    <scope>NUCLEOTIDE SEQUENCE [LARGE SCALE GENOMIC DNA]</scope>
    <source>
        <strain evidence="12 13">Lmie10</strain>
    </source>
</reference>
<dbReference type="SUPFAM" id="SSF47384">
    <property type="entry name" value="Homodimeric domain of signal transducing histidine kinase"/>
    <property type="match status" value="1"/>
</dbReference>
<dbReference type="SUPFAM" id="SSF52172">
    <property type="entry name" value="CheY-like"/>
    <property type="match status" value="2"/>
</dbReference>
<dbReference type="Gene3D" id="3.40.50.2300">
    <property type="match status" value="2"/>
</dbReference>
<feature type="transmembrane region" description="Helical" evidence="9">
    <location>
        <begin position="57"/>
        <end position="76"/>
    </location>
</feature>
<dbReference type="InterPro" id="IPR003661">
    <property type="entry name" value="HisK_dim/P_dom"/>
</dbReference>
<dbReference type="CDD" id="cd16922">
    <property type="entry name" value="HATPase_EvgS-ArcB-TorS-like"/>
    <property type="match status" value="1"/>
</dbReference>
<sequence length="794" mass="87119">MITRDPADDTVVPSSTVASPTRQEAHEWPSLRSAVARARQAISREPSSARRKPKWHLIYFALATFDILTVAGSLALNHRIMEIYSDSVAINQLWADRLASFSDLGQVASEVNAPGNDVFDTRDMARETTRRDEALVVFNRQLEATRADLMASVTPEQAEPLLNRLKAVSAAMNDMSAEADLIFGYFRAGETDKAGQRMATMDRKYARVNAELAGLSGQVREIQKRHFLDQVAAAEYLKRFEYLIGALIVLMVAGVTFYGHKIARKVRADEEALEQYAISLSRARDEAAAASKAKSAFLANMSHELRTPLNAINGYSEMLLEEVDDLGQVELRPDLEKIRSAGKHLLGLINDILDLSKIEAGKMDVFVETLDMPALLGEVRAVVRPLMEKNGNEFVVRHPPDLGTMRSDQTKVRQILFNLLSNATKFTTQGRITLEVRRLAREDGDWIEFEVSDTGIGMTPEQITKLFSAFSQADASTTRNYGGTGLGLAITKHFCLMLGGDVTVRSEHGKGSAFIVTLPAVCPGTGEALPAGRAEGTAGTVLVIDDERATHDLLERELAARGYRVVHAAGGREGVRLAREVRPDAITLDIIMPEFDGWAVLRELKGDPDLRGIPVVLVTVLGDREMGYALGAADYLTKPVDADALLRVLGRFHAGDGDTPVLVVDDDPITREMLRRILSKRGWSVAEATDGSDALSVLGRTRPAAVVLDLMMPGMDGFEVLDAMRREAAWRDIPVVVVTAKDLTSEEVSWLNQHAERVFQKGAYKRSELVGVVHDMIAKGRGTGASRRPVETAR</sequence>
<dbReference type="SMART" id="SM00387">
    <property type="entry name" value="HATPase_c"/>
    <property type="match status" value="1"/>
</dbReference>
<comment type="catalytic activity">
    <reaction evidence="1">
        <text>ATP + protein L-histidine = ADP + protein N-phospho-L-histidine.</text>
        <dbReference type="EC" id="2.7.13.3"/>
    </reaction>
</comment>
<accession>A0A5N7MMZ4</accession>
<dbReference type="PRINTS" id="PR00344">
    <property type="entry name" value="BCTRLSENSOR"/>
</dbReference>
<evidence type="ECO:0000256" key="8">
    <source>
        <dbReference type="SAM" id="MobiDB-lite"/>
    </source>
</evidence>
<proteinExistence type="predicted"/>
<dbReference type="SUPFAM" id="SSF55874">
    <property type="entry name" value="ATPase domain of HSP90 chaperone/DNA topoisomerase II/histidine kinase"/>
    <property type="match status" value="1"/>
</dbReference>
<dbReference type="Pfam" id="PF00512">
    <property type="entry name" value="HisKA"/>
    <property type="match status" value="1"/>
</dbReference>
<keyword evidence="4" id="KW-0808">Transferase</keyword>
<dbReference type="OrthoDB" id="9810730at2"/>
<feature type="compositionally biased region" description="Polar residues" evidence="8">
    <location>
        <begin position="12"/>
        <end position="22"/>
    </location>
</feature>
<dbReference type="AlphaFoldDB" id="A0A5N7MMZ4"/>
<comment type="caution">
    <text evidence="12">The sequence shown here is derived from an EMBL/GenBank/DDBJ whole genome shotgun (WGS) entry which is preliminary data.</text>
</comment>
<evidence type="ECO:0000256" key="1">
    <source>
        <dbReference type="ARBA" id="ARBA00000085"/>
    </source>
</evidence>
<dbReference type="Gene3D" id="1.10.287.130">
    <property type="match status" value="1"/>
</dbReference>
<dbReference type="GO" id="GO:0005886">
    <property type="term" value="C:plasma membrane"/>
    <property type="evidence" value="ECO:0007669"/>
    <property type="project" value="TreeGrafter"/>
</dbReference>
<dbReference type="InterPro" id="IPR001789">
    <property type="entry name" value="Sig_transdc_resp-reg_receiver"/>
</dbReference>
<evidence type="ECO:0000256" key="5">
    <source>
        <dbReference type="ARBA" id="ARBA00022777"/>
    </source>
</evidence>
<evidence type="ECO:0000259" key="10">
    <source>
        <dbReference type="PROSITE" id="PS50109"/>
    </source>
</evidence>
<keyword evidence="5" id="KW-0418">Kinase</keyword>
<keyword evidence="9" id="KW-0812">Transmembrane</keyword>
<feature type="domain" description="Response regulatory" evidence="11">
    <location>
        <begin position="660"/>
        <end position="776"/>
    </location>
</feature>
<organism evidence="12 13">
    <name type="scientific">Microvirga tunisiensis</name>
    <dbReference type="NCBI Taxonomy" id="2108360"/>
    <lineage>
        <taxon>Bacteria</taxon>
        <taxon>Pseudomonadati</taxon>
        <taxon>Pseudomonadota</taxon>
        <taxon>Alphaproteobacteria</taxon>
        <taxon>Hyphomicrobiales</taxon>
        <taxon>Methylobacteriaceae</taxon>
        <taxon>Microvirga</taxon>
    </lineage>
</organism>
<dbReference type="InterPro" id="IPR003594">
    <property type="entry name" value="HATPase_dom"/>
</dbReference>
<keyword evidence="3 7" id="KW-0597">Phosphoprotein</keyword>
<dbReference type="InterPro" id="IPR005467">
    <property type="entry name" value="His_kinase_dom"/>
</dbReference>
<protein>
    <recommendedName>
        <fullName evidence="2">histidine kinase</fullName>
        <ecNumber evidence="2">2.7.13.3</ecNumber>
    </recommendedName>
</protein>
<dbReference type="PANTHER" id="PTHR43047:SF72">
    <property type="entry name" value="OSMOSENSING HISTIDINE PROTEIN KINASE SLN1"/>
    <property type="match status" value="1"/>
</dbReference>
<dbReference type="SMART" id="SM00388">
    <property type="entry name" value="HisKA"/>
    <property type="match status" value="1"/>
</dbReference>
<dbReference type="InterPro" id="IPR011006">
    <property type="entry name" value="CheY-like_superfamily"/>
</dbReference>
<dbReference type="Proteomes" id="UP000403266">
    <property type="component" value="Unassembled WGS sequence"/>
</dbReference>
<dbReference type="EC" id="2.7.13.3" evidence="2"/>
<evidence type="ECO:0000256" key="9">
    <source>
        <dbReference type="SAM" id="Phobius"/>
    </source>
</evidence>
<dbReference type="RefSeq" id="WP_152714516.1">
    <property type="nucleotide sequence ID" value="NZ_VOSJ01000131.1"/>
</dbReference>
<dbReference type="Pfam" id="PF00072">
    <property type="entry name" value="Response_reg"/>
    <property type="match status" value="2"/>
</dbReference>
<feature type="transmembrane region" description="Helical" evidence="9">
    <location>
        <begin position="240"/>
        <end position="259"/>
    </location>
</feature>
<evidence type="ECO:0000256" key="2">
    <source>
        <dbReference type="ARBA" id="ARBA00012438"/>
    </source>
</evidence>
<name>A0A5N7MMZ4_9HYPH</name>
<keyword evidence="6" id="KW-0902">Two-component regulatory system</keyword>
<evidence type="ECO:0000256" key="4">
    <source>
        <dbReference type="ARBA" id="ARBA00022679"/>
    </source>
</evidence>
<evidence type="ECO:0000313" key="13">
    <source>
        <dbReference type="Proteomes" id="UP000403266"/>
    </source>
</evidence>
<feature type="region of interest" description="Disordered" evidence="8">
    <location>
        <begin position="1"/>
        <end position="30"/>
    </location>
</feature>
<keyword evidence="13" id="KW-1185">Reference proteome</keyword>
<evidence type="ECO:0000256" key="3">
    <source>
        <dbReference type="ARBA" id="ARBA00022553"/>
    </source>
</evidence>
<feature type="domain" description="Response regulatory" evidence="11">
    <location>
        <begin position="540"/>
        <end position="653"/>
    </location>
</feature>
<dbReference type="Gene3D" id="3.30.565.10">
    <property type="entry name" value="Histidine kinase-like ATPase, C-terminal domain"/>
    <property type="match status" value="1"/>
</dbReference>
<evidence type="ECO:0000313" key="12">
    <source>
        <dbReference type="EMBL" id="MPR28218.1"/>
    </source>
</evidence>
<dbReference type="InterPro" id="IPR004358">
    <property type="entry name" value="Sig_transdc_His_kin-like_C"/>
</dbReference>
<feature type="modified residue" description="4-aspartylphosphate" evidence="7">
    <location>
        <position position="709"/>
    </location>
</feature>
<dbReference type="GO" id="GO:0009927">
    <property type="term" value="F:histidine phosphotransfer kinase activity"/>
    <property type="evidence" value="ECO:0007669"/>
    <property type="project" value="TreeGrafter"/>
</dbReference>
<dbReference type="InterPro" id="IPR036890">
    <property type="entry name" value="HATPase_C_sf"/>
</dbReference>
<feature type="domain" description="Histidine kinase" evidence="10">
    <location>
        <begin position="300"/>
        <end position="522"/>
    </location>
</feature>
<evidence type="ECO:0000259" key="11">
    <source>
        <dbReference type="PROSITE" id="PS50110"/>
    </source>
</evidence>
<keyword evidence="9" id="KW-0472">Membrane</keyword>
<gene>
    <name evidence="12" type="ORF">FS320_24400</name>
</gene>
<dbReference type="FunFam" id="3.30.565.10:FF:000010">
    <property type="entry name" value="Sensor histidine kinase RcsC"/>
    <property type="match status" value="1"/>
</dbReference>